<name>F0SLJ7_RUBBR</name>
<dbReference type="EMBL" id="CP002546">
    <property type="protein sequence ID" value="ADY57680.1"/>
    <property type="molecule type" value="Genomic_DNA"/>
</dbReference>
<dbReference type="InterPro" id="IPR002789">
    <property type="entry name" value="HerA_central"/>
</dbReference>
<dbReference type="Proteomes" id="UP000006860">
    <property type="component" value="Chromosome"/>
</dbReference>
<dbReference type="eggNOG" id="COG0433">
    <property type="taxonomic scope" value="Bacteria"/>
</dbReference>
<dbReference type="STRING" id="756272.Plabr_0050"/>
<dbReference type="PANTHER" id="PTHR30121:SF6">
    <property type="entry name" value="SLR6007 PROTEIN"/>
    <property type="match status" value="1"/>
</dbReference>
<reference evidence="4" key="1">
    <citation type="submission" date="2011-02" db="EMBL/GenBank/DDBJ databases">
        <title>The complete genome of Planctomyces brasiliensis DSM 5305.</title>
        <authorList>
            <person name="Lucas S."/>
            <person name="Copeland A."/>
            <person name="Lapidus A."/>
            <person name="Bruce D."/>
            <person name="Goodwin L."/>
            <person name="Pitluck S."/>
            <person name="Kyrpides N."/>
            <person name="Mavromatis K."/>
            <person name="Pagani I."/>
            <person name="Ivanova N."/>
            <person name="Ovchinnikova G."/>
            <person name="Lu M."/>
            <person name="Detter J.C."/>
            <person name="Han C."/>
            <person name="Land M."/>
            <person name="Hauser L."/>
            <person name="Markowitz V."/>
            <person name="Cheng J.-F."/>
            <person name="Hugenholtz P."/>
            <person name="Woyke T."/>
            <person name="Wu D."/>
            <person name="Tindall B."/>
            <person name="Pomrenke H.G."/>
            <person name="Brambilla E."/>
            <person name="Klenk H.-P."/>
            <person name="Eisen J.A."/>
        </authorList>
    </citation>
    <scope>NUCLEOTIDE SEQUENCE [LARGE SCALE GENOMIC DNA]</scope>
    <source>
        <strain evidence="4">ATCC 49424 / DSM 5305 / JCM 21570 / NBRC 103401 / IFAM 1448</strain>
    </source>
</reference>
<dbReference type="PANTHER" id="PTHR30121">
    <property type="entry name" value="UNCHARACTERIZED PROTEIN YJGR-RELATED"/>
    <property type="match status" value="1"/>
</dbReference>
<protein>
    <recommendedName>
        <fullName evidence="2">Helicase HerA central domain-containing protein</fullName>
    </recommendedName>
</protein>
<evidence type="ECO:0000256" key="1">
    <source>
        <dbReference type="SAM" id="Coils"/>
    </source>
</evidence>
<sequence>MTLPNYEKLGVFYLGREYDLDADQLQDDLVLYDSKDLTTHAVCVGMTGSGKTGLCLSLLEEAAIDHIPVIAIDPKGDLGNLLLTFPDLKGEDFAPWIDEAEALRHGETKDDYAQQTADRWREGLADWDQAPERIAMLKEAADVAIYTPGSDAGLPISVLQSFTAPSAAILNDSDAFRDRVMSAVSSLLTLLKIDADPISSREHILLSTIISAAWKEGRNLTIPQILHEIQQPPFNKVGFLDLETFFPEKDRFQFAILVNNLLASPGFSAWMQGEPLNIERLLVTKQGKPRISIMSIAHLSDSERMFFVTVLLNELLTWTRSQPGTSALRAILYMDEVFGYFPPTANPPSKLPMLTLLKQARAFGVGVVLATQNPVDLDYKGLANTGTWFLGRLQTERDKARVLDGLEGVAGNAGAAFDRNRIGEILAGLGKRKFLLHNVHEGAPVVFQTRWALSYLRGPLTRQQIADLMYDRKQLLLEQQKAEQQKNAQKGKGEHLRTAAAPLVPAEDASELASNALPPSLPDSIVQRYVVPVDPIPKGSTLVYHGSLLGLVKVHYADSKSEVDLWREAAFLVETYETAVVDVWELCELIWEPEVQFDANADEDALFAELPGDMSRAGKYRTWKKQLRDHIYREITLDLWEYEPLDAYSAPEESEAGFRLRIVQQLREKNDLDVEKLKAKYAARFTSARDRVLRAEERVKREQAQYEEASYSSWISIGSSILGALMGRKVVSKTNVSKAATAMRSTGRTSSQKADVERAIERLEVEKEKLQKLEDQFEREVEKLEAGANPEELNVETYAVRPRKTDITIAEVALAWLPFASDAEGRLTPLFEIGSEIS</sequence>
<feature type="domain" description="Helicase HerA central" evidence="2">
    <location>
        <begin position="34"/>
        <end position="93"/>
    </location>
</feature>
<dbReference type="KEGG" id="pbs:Plabr_0050"/>
<organism evidence="3 4">
    <name type="scientific">Rubinisphaera brasiliensis (strain ATCC 49424 / DSM 5305 / JCM 21570 / IAM 15109 / NBRC 103401 / IFAM 1448)</name>
    <name type="common">Planctomyces brasiliensis</name>
    <dbReference type="NCBI Taxonomy" id="756272"/>
    <lineage>
        <taxon>Bacteria</taxon>
        <taxon>Pseudomonadati</taxon>
        <taxon>Planctomycetota</taxon>
        <taxon>Planctomycetia</taxon>
        <taxon>Planctomycetales</taxon>
        <taxon>Planctomycetaceae</taxon>
        <taxon>Rubinisphaera</taxon>
    </lineage>
</organism>
<accession>F0SLJ7</accession>
<keyword evidence="1" id="KW-0175">Coiled coil</keyword>
<feature type="coiled-coil region" evidence="1">
    <location>
        <begin position="465"/>
        <end position="492"/>
    </location>
</feature>
<dbReference type="HOGENOM" id="CLU_017077_0_0_0"/>
<dbReference type="Gene3D" id="3.40.50.300">
    <property type="entry name" value="P-loop containing nucleotide triphosphate hydrolases"/>
    <property type="match status" value="2"/>
</dbReference>
<gene>
    <name evidence="3" type="ordered locus">Plabr_0050</name>
</gene>
<dbReference type="RefSeq" id="WP_013626424.1">
    <property type="nucleotide sequence ID" value="NC_015174.1"/>
</dbReference>
<dbReference type="AlphaFoldDB" id="F0SLJ7"/>
<keyword evidence="4" id="KW-1185">Reference proteome</keyword>
<dbReference type="OrthoDB" id="9758751at2"/>
<dbReference type="SUPFAM" id="SSF52540">
    <property type="entry name" value="P-loop containing nucleoside triphosphate hydrolases"/>
    <property type="match status" value="1"/>
</dbReference>
<dbReference type="InterPro" id="IPR027417">
    <property type="entry name" value="P-loop_NTPase"/>
</dbReference>
<proteinExistence type="predicted"/>
<evidence type="ECO:0000259" key="2">
    <source>
        <dbReference type="Pfam" id="PF01935"/>
    </source>
</evidence>
<evidence type="ECO:0000313" key="4">
    <source>
        <dbReference type="Proteomes" id="UP000006860"/>
    </source>
</evidence>
<evidence type="ECO:0000313" key="3">
    <source>
        <dbReference type="EMBL" id="ADY57680.1"/>
    </source>
</evidence>
<feature type="coiled-coil region" evidence="1">
    <location>
        <begin position="753"/>
        <end position="787"/>
    </location>
</feature>
<dbReference type="InterPro" id="IPR051162">
    <property type="entry name" value="T4SS_component"/>
</dbReference>
<dbReference type="Pfam" id="PF01935">
    <property type="entry name" value="DUF87"/>
    <property type="match status" value="1"/>
</dbReference>